<sequence length="274" mass="30541">MFNTRLPLLSGLVLFILALPGLAPAADERELPGQNADPDAIYPPGERNPQSGAPAEWPKITKDQKLFGFALIDRLEYGDPEGTNNYLWDAQGWLGGDTNKFWWKTEGEGPTHGGGPEDTEFQALYNRMISPFFGAQAGIRYDTNPGTDRAFGVLGIQGLAPYWFESDTAFFVSEDGDVSFRGEFEYELPLTQRLILQPRLELNASANDVPEYGLGQGLNDTEMGLRLRYEIKREFAPYIGVRYESLYGETEDIAERAGEATSSTNFVIGVRAWY</sequence>
<dbReference type="EMBL" id="JAVRHY010000002">
    <property type="protein sequence ID" value="MDT0617464.1"/>
    <property type="molecule type" value="Genomic_DNA"/>
</dbReference>
<accession>A0ABU3B4S0</accession>
<evidence type="ECO:0000256" key="4">
    <source>
        <dbReference type="SAM" id="SignalP"/>
    </source>
</evidence>
<evidence type="ECO:0000259" key="5">
    <source>
        <dbReference type="PROSITE" id="PS50902"/>
    </source>
</evidence>
<keyword evidence="7" id="KW-1185">Reference proteome</keyword>
<feature type="region of interest" description="Disordered" evidence="3">
    <location>
        <begin position="28"/>
        <end position="57"/>
    </location>
</feature>
<evidence type="ECO:0000256" key="1">
    <source>
        <dbReference type="ARBA" id="ARBA00022630"/>
    </source>
</evidence>
<comment type="caution">
    <text evidence="6">The sequence shown here is derived from an EMBL/GenBank/DDBJ whole genome shotgun (WGS) entry which is preliminary data.</text>
</comment>
<gene>
    <name evidence="6" type="ORF">RM531_03185</name>
</gene>
<proteinExistence type="predicted"/>
<keyword evidence="1" id="KW-0285">Flavoprotein</keyword>
<keyword evidence="2" id="KW-0288">FMN</keyword>
<evidence type="ECO:0000313" key="6">
    <source>
        <dbReference type="EMBL" id="MDT0617464.1"/>
    </source>
</evidence>
<dbReference type="InterPro" id="IPR008254">
    <property type="entry name" value="Flavodoxin/NO_synth"/>
</dbReference>
<dbReference type="Proteomes" id="UP001259982">
    <property type="component" value="Unassembled WGS sequence"/>
</dbReference>
<dbReference type="InterPro" id="IPR007939">
    <property type="entry name" value="Cu-R_B_prcur"/>
</dbReference>
<name>A0ABU3B4S0_9GAMM</name>
<evidence type="ECO:0000313" key="7">
    <source>
        <dbReference type="Proteomes" id="UP001259982"/>
    </source>
</evidence>
<feature type="domain" description="Flavodoxin-like" evidence="5">
    <location>
        <begin position="239"/>
        <end position="274"/>
    </location>
</feature>
<dbReference type="Pfam" id="PF05275">
    <property type="entry name" value="CopB"/>
    <property type="match status" value="1"/>
</dbReference>
<evidence type="ECO:0000256" key="3">
    <source>
        <dbReference type="SAM" id="MobiDB-lite"/>
    </source>
</evidence>
<feature type="signal peptide" evidence="4">
    <location>
        <begin position="1"/>
        <end position="25"/>
    </location>
</feature>
<reference evidence="6 7" key="1">
    <citation type="submission" date="2023-09" db="EMBL/GenBank/DDBJ databases">
        <authorList>
            <person name="Rey-Velasco X."/>
        </authorList>
    </citation>
    <scope>NUCLEOTIDE SEQUENCE [LARGE SCALE GENOMIC DNA]</scope>
    <source>
        <strain evidence="6 7">P385</strain>
    </source>
</reference>
<keyword evidence="4" id="KW-0732">Signal</keyword>
<dbReference type="RefSeq" id="WP_311657247.1">
    <property type="nucleotide sequence ID" value="NZ_JAVRHY010000002.1"/>
</dbReference>
<feature type="chain" id="PRO_5045607415" evidence="4">
    <location>
        <begin position="26"/>
        <end position="274"/>
    </location>
</feature>
<protein>
    <submittedName>
        <fullName evidence="6">Copper resistance protein B</fullName>
    </submittedName>
</protein>
<dbReference type="PROSITE" id="PS50902">
    <property type="entry name" value="FLAVODOXIN_LIKE"/>
    <property type="match status" value="1"/>
</dbReference>
<evidence type="ECO:0000256" key="2">
    <source>
        <dbReference type="ARBA" id="ARBA00022643"/>
    </source>
</evidence>
<organism evidence="6 7">
    <name type="scientific">Spectribacter acetivorans</name>
    <dbReference type="NCBI Taxonomy" id="3075603"/>
    <lineage>
        <taxon>Bacteria</taxon>
        <taxon>Pseudomonadati</taxon>
        <taxon>Pseudomonadota</taxon>
        <taxon>Gammaproteobacteria</taxon>
        <taxon>Salinisphaerales</taxon>
        <taxon>Salinisphaeraceae</taxon>
        <taxon>Spectribacter</taxon>
    </lineage>
</organism>